<dbReference type="SUPFAM" id="SSF81324">
    <property type="entry name" value="Voltage-gated potassium channels"/>
    <property type="match status" value="1"/>
</dbReference>
<evidence type="ECO:0000313" key="8">
    <source>
        <dbReference type="EMBL" id="CAK0904880.1"/>
    </source>
</evidence>
<name>A0ABN9XXL1_9DINO</name>
<evidence type="ECO:0000256" key="5">
    <source>
        <dbReference type="SAM" id="Coils"/>
    </source>
</evidence>
<evidence type="ECO:0000259" key="7">
    <source>
        <dbReference type="Pfam" id="PF00520"/>
    </source>
</evidence>
<feature type="transmembrane region" description="Helical" evidence="6">
    <location>
        <begin position="272"/>
        <end position="293"/>
    </location>
</feature>
<evidence type="ECO:0000256" key="1">
    <source>
        <dbReference type="ARBA" id="ARBA00004141"/>
    </source>
</evidence>
<keyword evidence="2 6" id="KW-0812">Transmembrane</keyword>
<feature type="domain" description="Ion transport" evidence="7">
    <location>
        <begin position="36"/>
        <end position="288"/>
    </location>
</feature>
<dbReference type="Proteomes" id="UP001189429">
    <property type="component" value="Unassembled WGS sequence"/>
</dbReference>
<organism evidence="8 9">
    <name type="scientific">Prorocentrum cordatum</name>
    <dbReference type="NCBI Taxonomy" id="2364126"/>
    <lineage>
        <taxon>Eukaryota</taxon>
        <taxon>Sar</taxon>
        <taxon>Alveolata</taxon>
        <taxon>Dinophyceae</taxon>
        <taxon>Prorocentrales</taxon>
        <taxon>Prorocentraceae</taxon>
        <taxon>Prorocentrum</taxon>
    </lineage>
</organism>
<dbReference type="Pfam" id="PF00520">
    <property type="entry name" value="Ion_trans"/>
    <property type="match status" value="1"/>
</dbReference>
<evidence type="ECO:0000313" key="9">
    <source>
        <dbReference type="Proteomes" id="UP001189429"/>
    </source>
</evidence>
<evidence type="ECO:0000256" key="4">
    <source>
        <dbReference type="ARBA" id="ARBA00023136"/>
    </source>
</evidence>
<keyword evidence="5" id="KW-0175">Coiled coil</keyword>
<accession>A0ABN9XXL1</accession>
<feature type="transmembrane region" description="Helical" evidence="6">
    <location>
        <begin position="171"/>
        <end position="201"/>
    </location>
</feature>
<sequence>MGNRWASCFHTLEDFWMLEEPPRQGAFAQCVASNRFHALFALAVAANAGAMIYFTNEDIDNSKNGIMINERREEWRAIADAFFLVVFSIEAACKLAVHRWFYFWNQDAAWNWLDALLILQGALQLIVHSLRLDTIHGVSQSAACVRMFRLLKAARILRVMRVIKVFTELRLIFNMILGSIMYLFWSFVLFATVFLTFSMYFTSSVADHLHYLQVIGSTDIGDVQNKHVAALHEYFGSIGISMRSLFMAAFGGSDWGDVYFALNAMGGLVSDVFLFFIAFLQLSLLNIVTSCFVDRAMKISQPGALQLAEERIHQEREHAKELENLLSLADEDQNGFAEREALESLMKDGKIIHFLRRGVGSEYRPNVVEGALATDFR</sequence>
<evidence type="ECO:0000256" key="6">
    <source>
        <dbReference type="SAM" id="Phobius"/>
    </source>
</evidence>
<comment type="subcellular location">
    <subcellularLocation>
        <location evidence="1">Membrane</location>
        <topology evidence="1">Multi-pass membrane protein</topology>
    </subcellularLocation>
</comment>
<comment type="caution">
    <text evidence="8">The sequence shown here is derived from an EMBL/GenBank/DDBJ whole genome shotgun (WGS) entry which is preliminary data.</text>
</comment>
<protein>
    <recommendedName>
        <fullName evidence="7">Ion transport domain-containing protein</fullName>
    </recommendedName>
</protein>
<dbReference type="InterPro" id="IPR005821">
    <property type="entry name" value="Ion_trans_dom"/>
</dbReference>
<dbReference type="InterPro" id="IPR027359">
    <property type="entry name" value="Volt_channel_dom_sf"/>
</dbReference>
<feature type="transmembrane region" description="Helical" evidence="6">
    <location>
        <begin position="36"/>
        <end position="56"/>
    </location>
</feature>
<keyword evidence="3 6" id="KW-1133">Transmembrane helix</keyword>
<reference evidence="8" key="1">
    <citation type="submission" date="2023-10" db="EMBL/GenBank/DDBJ databases">
        <authorList>
            <person name="Chen Y."/>
            <person name="Shah S."/>
            <person name="Dougan E. K."/>
            <person name="Thang M."/>
            <person name="Chan C."/>
        </authorList>
    </citation>
    <scope>NUCLEOTIDE SEQUENCE [LARGE SCALE GENOMIC DNA]</scope>
</reference>
<dbReference type="Gene3D" id="1.10.287.70">
    <property type="match status" value="1"/>
</dbReference>
<keyword evidence="9" id="KW-1185">Reference proteome</keyword>
<keyword evidence="4 6" id="KW-0472">Membrane</keyword>
<evidence type="ECO:0000256" key="2">
    <source>
        <dbReference type="ARBA" id="ARBA00022692"/>
    </source>
</evidence>
<dbReference type="EMBL" id="CAUYUJ010021482">
    <property type="protein sequence ID" value="CAK0904880.1"/>
    <property type="molecule type" value="Genomic_DNA"/>
</dbReference>
<evidence type="ECO:0000256" key="3">
    <source>
        <dbReference type="ARBA" id="ARBA00022989"/>
    </source>
</evidence>
<dbReference type="Gene3D" id="1.20.120.350">
    <property type="entry name" value="Voltage-gated potassium channels. Chain C"/>
    <property type="match status" value="1"/>
</dbReference>
<feature type="transmembrane region" description="Helical" evidence="6">
    <location>
        <begin position="77"/>
        <end position="97"/>
    </location>
</feature>
<proteinExistence type="predicted"/>
<gene>
    <name evidence="8" type="ORF">PCOR1329_LOCUS80789</name>
</gene>
<feature type="coiled-coil region" evidence="5">
    <location>
        <begin position="305"/>
        <end position="332"/>
    </location>
</feature>